<dbReference type="Gene3D" id="2.60.40.10">
    <property type="entry name" value="Immunoglobulins"/>
    <property type="match status" value="1"/>
</dbReference>
<dbReference type="EMBL" id="JAPJDZ010000045">
    <property type="protein sequence ID" value="MDP5137334.1"/>
    <property type="molecule type" value="Genomic_DNA"/>
</dbReference>
<evidence type="ECO:0000259" key="1">
    <source>
        <dbReference type="PROSITE" id="PS50853"/>
    </source>
</evidence>
<reference evidence="2 3" key="1">
    <citation type="submission" date="2022-11" db="EMBL/GenBank/DDBJ databases">
        <title>Viruses from the air-sea interface of a natural surface slick.</title>
        <authorList>
            <person name="Rahlff J."/>
            <person name="Holmfeldt K."/>
        </authorList>
    </citation>
    <scope>NUCLEOTIDE SEQUENCE [LARGE SCALE GENOMIC DNA]</scope>
    <source>
        <strain evidence="2 3">SMS4</strain>
    </source>
</reference>
<dbReference type="InterPro" id="IPR036116">
    <property type="entry name" value="FN3_sf"/>
</dbReference>
<evidence type="ECO:0000313" key="3">
    <source>
        <dbReference type="Proteomes" id="UP001231109"/>
    </source>
</evidence>
<comment type="caution">
    <text evidence="2">The sequence shown here is derived from an EMBL/GenBank/DDBJ whole genome shotgun (WGS) entry which is preliminary data.</text>
</comment>
<dbReference type="SUPFAM" id="SSF49265">
    <property type="entry name" value="Fibronectin type III"/>
    <property type="match status" value="1"/>
</dbReference>
<dbReference type="InterPro" id="IPR013783">
    <property type="entry name" value="Ig-like_fold"/>
</dbReference>
<dbReference type="RefSeq" id="WP_305976697.1">
    <property type="nucleotide sequence ID" value="NZ_JAPJDZ010000045.1"/>
</dbReference>
<name>A0ABT9I1S2_9GAMM</name>
<dbReference type="InterPro" id="IPR044060">
    <property type="entry name" value="Bacterial_rp_domain"/>
</dbReference>
<protein>
    <submittedName>
        <fullName evidence="2">DUF1566 domain-containing protein</fullName>
    </submittedName>
</protein>
<keyword evidence="3" id="KW-1185">Reference proteome</keyword>
<dbReference type="PROSITE" id="PS50853">
    <property type="entry name" value="FN3"/>
    <property type="match status" value="1"/>
</dbReference>
<dbReference type="Pfam" id="PF18998">
    <property type="entry name" value="Flg_new_2"/>
    <property type="match status" value="3"/>
</dbReference>
<feature type="domain" description="Fibronectin type-III" evidence="1">
    <location>
        <begin position="273"/>
        <end position="364"/>
    </location>
</feature>
<sequence length="769" mass="82087">MRLKDYIALWLLCSIYISTLVSFSAAAEPVLIDNRYEIIEDGSVVRDVITGLEWQRCSVGQSWDGSTCSGFADRRNWDRASIFNNDGDFVLPDIDQLRSLLYCAESGKYGLDAEYESYCLPGPTINRDVFPNTPVAIAWASPNYIFESDSVLSVNFQTGDIYEVDRTEEHFFRQVRLPATFNLTVSTKGDGAGSITSNIETINCGAACSADVASRSSVVLSATAAAGSVFANWEGCNIGSDDTFASGNRCLIGNMKLSRTISATFTTLPALSIPTLYQATDVTIGGFRVNWNAVPGATGYRLDVTTSDFGNILPEFNNLDVGNVSNFVVSGLSSDTTYKIRLKAYNSEDISEGAFTSVTTSSDGAPNYSVSATAGGGGSITPALSTVSQGRTATFTIVPDEGYYVETVTGCNGALTWGGYSSYTTGAISEDCAVTVSFAASDTLIDNRYQIIGDGSVVRDVVTWLEWQRCSVGQSWTGSGCSGEASRHTLAEALQLGAEGGFTLPNRQQLRSLVYCSNTGRYDSNGDDFDCGAWNSYTSPTINTVVFSDSPGTSFWSAPPAERSWHREGVDFSYGYVFSSHESNRDGVRLVRAGQPSAVFSLTVQKQGSGSGTISSSPAGISCGATCSAEFVQGAVVILTATAQSGSNFVSWSGCSSVSANQCTVSMSQARTVVAVFQPQQALITVSLSDGGQLLEASVNEQGTQAVYELAPNAGFRLSRQVGGSCPAGQWLSSLRYETGVTQSSCTVHFNFVKTKRRSLPVWLFIEQN</sequence>
<proteinExistence type="predicted"/>
<accession>A0ABT9I1S2</accession>
<organism evidence="2 3">
    <name type="scientific">Rheinheimera baltica</name>
    <dbReference type="NCBI Taxonomy" id="67576"/>
    <lineage>
        <taxon>Bacteria</taxon>
        <taxon>Pseudomonadati</taxon>
        <taxon>Pseudomonadota</taxon>
        <taxon>Gammaproteobacteria</taxon>
        <taxon>Chromatiales</taxon>
        <taxon>Chromatiaceae</taxon>
        <taxon>Rheinheimera</taxon>
    </lineage>
</organism>
<dbReference type="SMART" id="SM00060">
    <property type="entry name" value="FN3"/>
    <property type="match status" value="1"/>
</dbReference>
<dbReference type="Pfam" id="PF07603">
    <property type="entry name" value="Lcl_C"/>
    <property type="match status" value="2"/>
</dbReference>
<dbReference type="InterPro" id="IPR003961">
    <property type="entry name" value="FN3_dom"/>
</dbReference>
<dbReference type="InterPro" id="IPR011460">
    <property type="entry name" value="Lcl_C"/>
</dbReference>
<dbReference type="CDD" id="cd00063">
    <property type="entry name" value="FN3"/>
    <property type="match status" value="1"/>
</dbReference>
<evidence type="ECO:0000313" key="2">
    <source>
        <dbReference type="EMBL" id="MDP5137334.1"/>
    </source>
</evidence>
<dbReference type="Proteomes" id="UP001231109">
    <property type="component" value="Unassembled WGS sequence"/>
</dbReference>
<gene>
    <name evidence="2" type="ORF">ORJ04_15365</name>
</gene>